<feature type="transmembrane region" description="Helical" evidence="1">
    <location>
        <begin position="12"/>
        <end position="38"/>
    </location>
</feature>
<evidence type="ECO:0000313" key="3">
    <source>
        <dbReference type="Proteomes" id="UP001500888"/>
    </source>
</evidence>
<accession>A0ABP7JGV7</accession>
<dbReference type="InterPro" id="IPR049978">
    <property type="entry name" value="SCO6880-like"/>
</dbReference>
<gene>
    <name evidence="2" type="ORF">GCM10022226_78500</name>
</gene>
<evidence type="ECO:0000313" key="2">
    <source>
        <dbReference type="EMBL" id="GAA3843810.1"/>
    </source>
</evidence>
<evidence type="ECO:0000256" key="1">
    <source>
        <dbReference type="SAM" id="Phobius"/>
    </source>
</evidence>
<keyword evidence="1" id="KW-1133">Transmembrane helix</keyword>
<protein>
    <submittedName>
        <fullName evidence="2">Type VII secretion protein EccE</fullName>
    </submittedName>
</protein>
<name>A0ABP7JGV7_9ACTN</name>
<reference evidence="3" key="1">
    <citation type="journal article" date="2019" name="Int. J. Syst. Evol. Microbiol.">
        <title>The Global Catalogue of Microorganisms (GCM) 10K type strain sequencing project: providing services to taxonomists for standard genome sequencing and annotation.</title>
        <authorList>
            <consortium name="The Broad Institute Genomics Platform"/>
            <consortium name="The Broad Institute Genome Sequencing Center for Infectious Disease"/>
            <person name="Wu L."/>
            <person name="Ma J."/>
        </authorList>
    </citation>
    <scope>NUCLEOTIDE SEQUENCE [LARGE SCALE GENOMIC DNA]</scope>
    <source>
        <strain evidence="3">JCM 16908</strain>
    </source>
</reference>
<keyword evidence="1" id="KW-0812">Transmembrane</keyword>
<comment type="caution">
    <text evidence="2">The sequence shown here is derived from an EMBL/GenBank/DDBJ whole genome shotgun (WGS) entry which is preliminary data.</text>
</comment>
<keyword evidence="1" id="KW-0472">Membrane</keyword>
<dbReference type="NCBIfam" id="NF042935">
    <property type="entry name" value="SCO6880_fam"/>
    <property type="match status" value="1"/>
</dbReference>
<dbReference type="EMBL" id="BAAAZR010000059">
    <property type="protein sequence ID" value="GAA3843810.1"/>
    <property type="molecule type" value="Genomic_DNA"/>
</dbReference>
<dbReference type="Proteomes" id="UP001500888">
    <property type="component" value="Unassembled WGS sequence"/>
</dbReference>
<proteinExistence type="predicted"/>
<organism evidence="2 3">
    <name type="scientific">Sphaerisporangium flaviroseum</name>
    <dbReference type="NCBI Taxonomy" id="509199"/>
    <lineage>
        <taxon>Bacteria</taxon>
        <taxon>Bacillati</taxon>
        <taxon>Actinomycetota</taxon>
        <taxon>Actinomycetes</taxon>
        <taxon>Streptosporangiales</taxon>
        <taxon>Streptosporangiaceae</taxon>
        <taxon>Sphaerisporangium</taxon>
    </lineage>
</organism>
<keyword evidence="3" id="KW-1185">Reference proteome</keyword>
<sequence length="461" mass="50259">MGIGSLDSRQSIVVLSATMLPLLAGTLFGIQYAAYLLAPAAVTASLAVARRDGVLLVHLAYAWALWRWAHWRTHTTYLGQVFTPWPHTFDMPGLLAPTRLLDVAEPGRDRVGVVHNRRTGQLSATVLLSPAGALLADADTIDRQVAGWGHLLAGLANDTTIRHAAVTIELTPEPGTQLADHLTHRTDPAAPQLARQVMGELLAMAPRASTNLRARLTLTCDPSTGASRARTIPHAIAELLRSLNGLPLAAAGAQILRRASATDLIRIVRTAYDPDSAAITDGWETLRWSDAGPIHTREGFETYRHDRALSASWSLLEAPRQRVSHDVLLPLLSPGRHRRRLTLTYRTLPREVAAQMLERELTAAAAREEYRRRTHRDPRARDRADADRAARVAAEEAHGAALVLWTLYVTVTVTHVDQLAEARREIEQAAGHARLKLRPAYGGQAAAFAAGLPCGVYPGDR</sequence>